<name>A0A8H4VM62_9AGAR</name>
<sequence>MHRPLFLYSRTMFTTSSHSSRLPLELYEEIIDCLLDHPPALRSCALTCRSFVLKSQRYLFSNVDLSTDPEHQYGHPIFADGHRFRMILECSSHLASYVVNLRITSNTQVLRHKAAGEREVYLARKQRLEEAVVYCIRKFLHLRCLSIDTWYRSSTCTNREVLKALQGAVALPSLVCLDQSSMLPSLFMQRSRLPYFSFIIGKGGVGIIPPENPSHEQRRSRCRVEFLRVTQVKMAFTCYLNNYLASLLNIENLQCLYITVEGSPYHYDNMMIFLRVCGQRLKELIFHVELKNYSGSALDTLSFQELQSLKTLQIWLVADQMNSRLRQLLDLLKSLPTGPASHLEKLSIHASYISIDSTDSITAPWEKVHNLVVDPDYFPHFKSLEFMALFGRAYGNSAQSDVAAWQTRFKEKKWFSSELRFRANVFENEEAFDNTESHSFWPDGGFSRFITQT</sequence>
<evidence type="ECO:0000313" key="2">
    <source>
        <dbReference type="Proteomes" id="UP000521872"/>
    </source>
</evidence>
<accession>A0A8H4VM62</accession>
<dbReference type="AlphaFoldDB" id="A0A8H4VM62"/>
<comment type="caution">
    <text evidence="1">The sequence shown here is derived from an EMBL/GenBank/DDBJ whole genome shotgun (WGS) entry which is preliminary data.</text>
</comment>
<gene>
    <name evidence="1" type="ORF">D9613_002443</name>
</gene>
<keyword evidence="2" id="KW-1185">Reference proteome</keyword>
<proteinExistence type="predicted"/>
<evidence type="ECO:0000313" key="1">
    <source>
        <dbReference type="EMBL" id="KAF4615043.1"/>
    </source>
</evidence>
<reference evidence="1 2" key="1">
    <citation type="submission" date="2019-12" db="EMBL/GenBank/DDBJ databases">
        <authorList>
            <person name="Floudas D."/>
            <person name="Bentzer J."/>
            <person name="Ahren D."/>
            <person name="Johansson T."/>
            <person name="Persson P."/>
            <person name="Tunlid A."/>
        </authorList>
    </citation>
    <scope>NUCLEOTIDE SEQUENCE [LARGE SCALE GENOMIC DNA]</scope>
    <source>
        <strain evidence="1 2">CBS 102.39</strain>
    </source>
</reference>
<organism evidence="1 2">
    <name type="scientific">Agrocybe pediades</name>
    <dbReference type="NCBI Taxonomy" id="84607"/>
    <lineage>
        <taxon>Eukaryota</taxon>
        <taxon>Fungi</taxon>
        <taxon>Dikarya</taxon>
        <taxon>Basidiomycota</taxon>
        <taxon>Agaricomycotina</taxon>
        <taxon>Agaricomycetes</taxon>
        <taxon>Agaricomycetidae</taxon>
        <taxon>Agaricales</taxon>
        <taxon>Agaricineae</taxon>
        <taxon>Strophariaceae</taxon>
        <taxon>Agrocybe</taxon>
    </lineage>
</organism>
<dbReference type="EMBL" id="JAACJL010000044">
    <property type="protein sequence ID" value="KAF4615043.1"/>
    <property type="molecule type" value="Genomic_DNA"/>
</dbReference>
<evidence type="ECO:0008006" key="3">
    <source>
        <dbReference type="Google" id="ProtNLM"/>
    </source>
</evidence>
<protein>
    <recommendedName>
        <fullName evidence="3">F-box domain-containing protein</fullName>
    </recommendedName>
</protein>
<dbReference type="Proteomes" id="UP000521872">
    <property type="component" value="Unassembled WGS sequence"/>
</dbReference>